<proteinExistence type="predicted"/>
<organism evidence="1 2">
    <name type="scientific">Trichinella murrelli</name>
    <dbReference type="NCBI Taxonomy" id="144512"/>
    <lineage>
        <taxon>Eukaryota</taxon>
        <taxon>Metazoa</taxon>
        <taxon>Ecdysozoa</taxon>
        <taxon>Nematoda</taxon>
        <taxon>Enoplea</taxon>
        <taxon>Dorylaimia</taxon>
        <taxon>Trichinellida</taxon>
        <taxon>Trichinellidae</taxon>
        <taxon>Trichinella</taxon>
    </lineage>
</organism>
<protein>
    <submittedName>
        <fullName evidence="1">Uncharacterized protein</fullName>
    </submittedName>
</protein>
<evidence type="ECO:0000313" key="1">
    <source>
        <dbReference type="EMBL" id="KRX38243.1"/>
    </source>
</evidence>
<name>A0A0V0TIA2_9BILA</name>
<accession>A0A0V0TIA2</accession>
<evidence type="ECO:0000313" key="2">
    <source>
        <dbReference type="Proteomes" id="UP000055048"/>
    </source>
</evidence>
<dbReference type="Proteomes" id="UP000055048">
    <property type="component" value="Unassembled WGS sequence"/>
</dbReference>
<gene>
    <name evidence="1" type="ORF">T05_11233</name>
</gene>
<dbReference type="AlphaFoldDB" id="A0A0V0TIA2"/>
<dbReference type="EMBL" id="JYDJ01000276">
    <property type="protein sequence ID" value="KRX38243.1"/>
    <property type="molecule type" value="Genomic_DNA"/>
</dbReference>
<comment type="caution">
    <text evidence="1">The sequence shown here is derived from an EMBL/GenBank/DDBJ whole genome shotgun (WGS) entry which is preliminary data.</text>
</comment>
<keyword evidence="2" id="KW-1185">Reference proteome</keyword>
<dbReference type="OrthoDB" id="10323954at2759"/>
<sequence>MHNSDLNLSYDFSTDFQRYQDANLVEIRQAAKYTAKGHERVPGTDFFSKTCAQCVLQLMEAASFTSTSAGIVAWLRLIFN</sequence>
<reference evidence="1 2" key="1">
    <citation type="submission" date="2015-01" db="EMBL/GenBank/DDBJ databases">
        <title>Evolution of Trichinella species and genotypes.</title>
        <authorList>
            <person name="Korhonen P.K."/>
            <person name="Edoardo P."/>
            <person name="Giuseppe L.R."/>
            <person name="Gasser R.B."/>
        </authorList>
    </citation>
    <scope>NUCLEOTIDE SEQUENCE [LARGE SCALE GENOMIC DNA]</scope>
    <source>
        <strain evidence="1">ISS417</strain>
    </source>
</reference>